<dbReference type="Proteomes" id="UP000053593">
    <property type="component" value="Unassembled WGS sequence"/>
</dbReference>
<evidence type="ECO:0000313" key="2">
    <source>
        <dbReference type="EMBL" id="KIK52465.1"/>
    </source>
</evidence>
<dbReference type="AlphaFoldDB" id="A0A0D0AQA1"/>
<keyword evidence="3" id="KW-1185">Reference proteome</keyword>
<proteinExistence type="predicted"/>
<dbReference type="HOGENOM" id="CLU_2574127_0_0_1"/>
<feature type="chain" id="PRO_5002218822" evidence="1">
    <location>
        <begin position="26"/>
        <end position="81"/>
    </location>
</feature>
<dbReference type="EMBL" id="KN834842">
    <property type="protein sequence ID" value="KIK52465.1"/>
    <property type="molecule type" value="Genomic_DNA"/>
</dbReference>
<evidence type="ECO:0000256" key="1">
    <source>
        <dbReference type="SAM" id="SignalP"/>
    </source>
</evidence>
<organism evidence="2 3">
    <name type="scientific">Collybiopsis luxurians FD-317 M1</name>
    <dbReference type="NCBI Taxonomy" id="944289"/>
    <lineage>
        <taxon>Eukaryota</taxon>
        <taxon>Fungi</taxon>
        <taxon>Dikarya</taxon>
        <taxon>Basidiomycota</taxon>
        <taxon>Agaricomycotina</taxon>
        <taxon>Agaricomycetes</taxon>
        <taxon>Agaricomycetidae</taxon>
        <taxon>Agaricales</taxon>
        <taxon>Marasmiineae</taxon>
        <taxon>Omphalotaceae</taxon>
        <taxon>Collybiopsis</taxon>
        <taxon>Collybiopsis luxurians</taxon>
    </lineage>
</organism>
<evidence type="ECO:0000313" key="3">
    <source>
        <dbReference type="Proteomes" id="UP000053593"/>
    </source>
</evidence>
<keyword evidence="1" id="KW-0732">Signal</keyword>
<accession>A0A0D0AQA1</accession>
<name>A0A0D0AQA1_9AGAR</name>
<protein>
    <submittedName>
        <fullName evidence="2">Uncharacterized protein</fullName>
    </submittedName>
</protein>
<feature type="signal peptide" evidence="1">
    <location>
        <begin position="1"/>
        <end position="25"/>
    </location>
</feature>
<gene>
    <name evidence="2" type="ORF">GYMLUDRAFT_100679</name>
</gene>
<reference evidence="2 3" key="1">
    <citation type="submission" date="2014-04" db="EMBL/GenBank/DDBJ databases">
        <title>Evolutionary Origins and Diversification of the Mycorrhizal Mutualists.</title>
        <authorList>
            <consortium name="DOE Joint Genome Institute"/>
            <consortium name="Mycorrhizal Genomics Consortium"/>
            <person name="Kohler A."/>
            <person name="Kuo A."/>
            <person name="Nagy L.G."/>
            <person name="Floudas D."/>
            <person name="Copeland A."/>
            <person name="Barry K.W."/>
            <person name="Cichocki N."/>
            <person name="Veneault-Fourrey C."/>
            <person name="LaButti K."/>
            <person name="Lindquist E.A."/>
            <person name="Lipzen A."/>
            <person name="Lundell T."/>
            <person name="Morin E."/>
            <person name="Murat C."/>
            <person name="Riley R."/>
            <person name="Ohm R."/>
            <person name="Sun H."/>
            <person name="Tunlid A."/>
            <person name="Henrissat B."/>
            <person name="Grigoriev I.V."/>
            <person name="Hibbett D.S."/>
            <person name="Martin F."/>
        </authorList>
    </citation>
    <scope>NUCLEOTIDE SEQUENCE [LARGE SCALE GENOMIC DNA]</scope>
    <source>
        <strain evidence="2 3">FD-317 M1</strain>
    </source>
</reference>
<sequence>MFGNKFLSTAAFMLVFVQALALGASAKCTSNDDVLLAKFVAQGSRLTQAGAGFLCLLDLVPVPPAKSGMNDSRRGRHCNYN</sequence>